<feature type="compositionally biased region" description="Polar residues" evidence="1">
    <location>
        <begin position="42"/>
        <end position="61"/>
    </location>
</feature>
<comment type="caution">
    <text evidence="2">The sequence shown here is derived from an EMBL/GenBank/DDBJ whole genome shotgun (WGS) entry which is preliminary data.</text>
</comment>
<feature type="compositionally biased region" description="Low complexity" evidence="1">
    <location>
        <begin position="180"/>
        <end position="197"/>
    </location>
</feature>
<accession>A0A835SP87</accession>
<feature type="region of interest" description="Disordered" evidence="1">
    <location>
        <begin position="1245"/>
        <end position="1274"/>
    </location>
</feature>
<feature type="region of interest" description="Disordered" evidence="1">
    <location>
        <begin position="179"/>
        <end position="200"/>
    </location>
</feature>
<dbReference type="PANTHER" id="PTHR37330:SF1">
    <property type="entry name" value="CONSERVED TRANSMEMBRANE PROTEIN-RELATED"/>
    <property type="match status" value="1"/>
</dbReference>
<evidence type="ECO:0000313" key="3">
    <source>
        <dbReference type="Proteomes" id="UP000650467"/>
    </source>
</evidence>
<keyword evidence="3" id="KW-1185">Reference proteome</keyword>
<protein>
    <submittedName>
        <fullName evidence="2">Uncharacterized protein</fullName>
    </submittedName>
</protein>
<reference evidence="2" key="1">
    <citation type="journal article" date="2020" name="bioRxiv">
        <title>Comparative genomics of Chlamydomonas.</title>
        <authorList>
            <person name="Craig R.J."/>
            <person name="Hasan A.R."/>
            <person name="Ness R.W."/>
            <person name="Keightley P.D."/>
        </authorList>
    </citation>
    <scope>NUCLEOTIDE SEQUENCE</scope>
    <source>
        <strain evidence="2">SAG 7.73</strain>
    </source>
</reference>
<evidence type="ECO:0000256" key="1">
    <source>
        <dbReference type="SAM" id="MobiDB-lite"/>
    </source>
</evidence>
<feature type="region of interest" description="Disordered" evidence="1">
    <location>
        <begin position="1176"/>
        <end position="1207"/>
    </location>
</feature>
<dbReference type="Proteomes" id="UP000650467">
    <property type="component" value="Unassembled WGS sequence"/>
</dbReference>
<dbReference type="EMBL" id="JAEHOC010000033">
    <property type="protein sequence ID" value="KAG2428762.1"/>
    <property type="molecule type" value="Genomic_DNA"/>
</dbReference>
<feature type="compositionally biased region" description="Low complexity" evidence="1">
    <location>
        <begin position="264"/>
        <end position="277"/>
    </location>
</feature>
<dbReference type="OrthoDB" id="545339at2759"/>
<feature type="compositionally biased region" description="Low complexity" evidence="1">
    <location>
        <begin position="1249"/>
        <end position="1268"/>
    </location>
</feature>
<feature type="region of interest" description="Disordered" evidence="1">
    <location>
        <begin position="1"/>
        <end position="86"/>
    </location>
</feature>
<sequence length="1390" mass="146997">MQPGDATPAGGREDGAAASHPTVGGHGAGGGIDSAAPESRTAGPSPTWAASTAEVQPQQPAHSPPSDLRAVVEKQPAPASSAGDAGVRLAAAATAAVENPPAPPEGPVLLPGRLQLRQTLLVADRNIGWERVQPLCDAGASPAEKEELQELLAVWCTQWHCFPPWKHVLRAREWMLTAPQQHQHQQSSAAAQEQQQAKPDDEVPAATAAAAVVLWPDLSYPEKRMVVECYVHLKKAHNAAAGDLQAKATDLMRWCRPQQRPPCADADASDAATSTDAGNSSSPACFIATNRLWHFMRAHRVRNVGQEGVAPACRGAGDPGKGGPGQLDTHKPGFDGLDQLSGRNYNLTAQQVAERIIRPALEAVGGRLSYAEVYWGKDDEEERAPPATANGGEASKSKVPSRERLYVPYPQNIDFCDLAYAVMATGLKNSRATAWVEMFCSRRSAEPPLAAQTHATAATAAAGGLEGPQAVLPPPEVLQRCQHVGLVAGGAWPWVPLQPPPPLTDASCVVQLRAALAAPLKPLLLVRAYADVYTESRSNWGHPTTPGRDCLRLAMEAVAAAPAPLEVVAAAAVTQAASSRAAVEPEGMGQQRQIAAATDGQEQGPAAAQELWAVYGAAVQARKKQMDEYRSVYYPPRIAYKDALSPEPSWRPTAAAAAAAAPAGLRITRVLRVEGLLAPPATPAAPAALPALESQPAVVAVAEAGAPAVDGAAAAVATAAPLQAAAAAVPQQHQEQQEAVVLRTHVLDEQQLQCPPGMGQAEADELLRVWAEDWACTPDLYTVLRTWVACSAQPQQQQRQQQQQQQQKEEEEEDGRGVWAGMSWGERRAACELVLLYGPGAATWRPSAEAEAQARAASSRPDCVTVGFLKRFMDAHCLQADVYRKASGVGTHGKLDPYETLFSLPGQAVWNPRSAATTTASTSWVCANIVVPATKAYGSCYSDLFLSTPLQDKFLPSSGDRLCHPAATAKQPAFASHAWATRFSDFVGALQIKGVDAALEVSEEYPEPYWIDIFHKNQHQVVAVHDLSENLKAAGRVWCLFELMTAIQVEVPVRLYPSQPAYDGFQAMLEDDGGSAAWGANTKVSPQLLAEVDTLDVSTAQATVAADKDMILGMIRDSIGIDSMNAQVRAMFKRLLPEVSEYFRSIIVDRASQVACFAGDGIVGTVSGWQQPQELEAQQQAPAGGGAVAAGSGSRRGHCRRPQARPTRVADVRAGDWVVTAGGGVSRVVLLTVDPVGPEGVEVCALPARGSSGSSSGDSPGSSSRSSSGGPGHLLVTADHPVLLDGVWRLPRDVAPVQMLGPDRVPYGCVFNLELDPPAPLDVSGVVLVSLGQDTSGEARQGVDPASDALFGWGWAGNPDRARYLRQQEQLGCKRLAAGRDDGASAARML</sequence>
<gene>
    <name evidence="2" type="ORF">HXX76_011463</name>
</gene>
<name>A0A835SP87_CHLIN</name>
<feature type="region of interest" description="Disordered" evidence="1">
    <location>
        <begin position="260"/>
        <end position="281"/>
    </location>
</feature>
<dbReference type="PANTHER" id="PTHR37330">
    <property type="entry name" value="CONSERVED TRANSMEMBRANE PROTEIN-RELATED"/>
    <property type="match status" value="1"/>
</dbReference>
<organism evidence="2 3">
    <name type="scientific">Chlamydomonas incerta</name>
    <dbReference type="NCBI Taxonomy" id="51695"/>
    <lineage>
        <taxon>Eukaryota</taxon>
        <taxon>Viridiplantae</taxon>
        <taxon>Chlorophyta</taxon>
        <taxon>core chlorophytes</taxon>
        <taxon>Chlorophyceae</taxon>
        <taxon>CS clade</taxon>
        <taxon>Chlamydomonadales</taxon>
        <taxon>Chlamydomonadaceae</taxon>
        <taxon>Chlamydomonas</taxon>
    </lineage>
</organism>
<proteinExistence type="predicted"/>
<evidence type="ECO:0000313" key="2">
    <source>
        <dbReference type="EMBL" id="KAG2428762.1"/>
    </source>
</evidence>